<proteinExistence type="predicted"/>
<dbReference type="InterPro" id="IPR034660">
    <property type="entry name" value="DinB/YfiT-like"/>
</dbReference>
<dbReference type="Pfam" id="PF11716">
    <property type="entry name" value="MDMPI_N"/>
    <property type="match status" value="1"/>
</dbReference>
<reference evidence="3" key="1">
    <citation type="journal article" date="2019" name="Int. J. Syst. Evol. Microbiol.">
        <title>The Global Catalogue of Microorganisms (GCM) 10K type strain sequencing project: providing services to taxonomists for standard genome sequencing and annotation.</title>
        <authorList>
            <consortium name="The Broad Institute Genomics Platform"/>
            <consortium name="The Broad Institute Genome Sequencing Center for Infectious Disease"/>
            <person name="Wu L."/>
            <person name="Ma J."/>
        </authorList>
    </citation>
    <scope>NUCLEOTIDE SEQUENCE [LARGE SCALE GENOMIC DNA]</scope>
    <source>
        <strain evidence="3">JCM 3106</strain>
    </source>
</reference>
<dbReference type="InterPro" id="IPR024344">
    <property type="entry name" value="MDMPI_metal-binding"/>
</dbReference>
<dbReference type="NCBIfam" id="TIGR03083">
    <property type="entry name" value="maleylpyruvate isomerase family mycothiol-dependent enzyme"/>
    <property type="match status" value="1"/>
</dbReference>
<comment type="caution">
    <text evidence="2">The sequence shown here is derived from an EMBL/GenBank/DDBJ whole genome shotgun (WGS) entry which is preliminary data.</text>
</comment>
<gene>
    <name evidence="2" type="ORF">GCM10017559_70670</name>
</gene>
<protein>
    <submittedName>
        <fullName evidence="2">Maleylpyruvate isomerase family mycothiol-dependent enzyme</fullName>
    </submittedName>
</protein>
<dbReference type="Gene3D" id="1.20.120.450">
    <property type="entry name" value="dinb family like domain"/>
    <property type="match status" value="1"/>
</dbReference>
<dbReference type="Proteomes" id="UP001499930">
    <property type="component" value="Unassembled WGS sequence"/>
</dbReference>
<keyword evidence="2" id="KW-0413">Isomerase</keyword>
<name>A0ABP6L7J5_9ACTN</name>
<dbReference type="EMBL" id="BAAAWD010000019">
    <property type="protein sequence ID" value="GAA3033180.1"/>
    <property type="molecule type" value="Genomic_DNA"/>
</dbReference>
<sequence length="269" mass="28717">MTTLADRTVAALRTTHDDLTAFVRDLDAADLTRPSGCSEWTVAQVLSHLGSGAEIGLATLRAAQEGRDAPDSDFMNSVWDRWNAKGPKEQAEDFAPADAELVSAYESLDATAREELRIKLGFLPEPGDVALVAGMRLNETALHTWDVRVAFDPAAALAPETAGVLTDLHAGPLGFLIGFIGRSDALDPRLATTLRVETTGPERVLGLTLGETVGFSEAPERADVVLSLPAEAWIRLLTGRLAPEHTPAPVTVTGDGVTLEDLRRVFPGF</sequence>
<evidence type="ECO:0000313" key="2">
    <source>
        <dbReference type="EMBL" id="GAA3033180.1"/>
    </source>
</evidence>
<evidence type="ECO:0000259" key="1">
    <source>
        <dbReference type="Pfam" id="PF11716"/>
    </source>
</evidence>
<accession>A0ABP6L7J5</accession>
<evidence type="ECO:0000313" key="3">
    <source>
        <dbReference type="Proteomes" id="UP001499930"/>
    </source>
</evidence>
<feature type="domain" description="Mycothiol-dependent maleylpyruvate isomerase metal-binding" evidence="1">
    <location>
        <begin position="12"/>
        <end position="148"/>
    </location>
</feature>
<dbReference type="SUPFAM" id="SSF109854">
    <property type="entry name" value="DinB/YfiT-like putative metalloenzymes"/>
    <property type="match status" value="1"/>
</dbReference>
<dbReference type="InterPro" id="IPR017517">
    <property type="entry name" value="Maleyloyr_isom"/>
</dbReference>
<dbReference type="GO" id="GO:0016853">
    <property type="term" value="F:isomerase activity"/>
    <property type="evidence" value="ECO:0007669"/>
    <property type="project" value="UniProtKB-KW"/>
</dbReference>
<dbReference type="RefSeq" id="WP_344904309.1">
    <property type="nucleotide sequence ID" value="NZ_BAAAWD010000019.1"/>
</dbReference>
<organism evidence="2 3">
    <name type="scientific">Streptosporangium longisporum</name>
    <dbReference type="NCBI Taxonomy" id="46187"/>
    <lineage>
        <taxon>Bacteria</taxon>
        <taxon>Bacillati</taxon>
        <taxon>Actinomycetota</taxon>
        <taxon>Actinomycetes</taxon>
        <taxon>Streptosporangiales</taxon>
        <taxon>Streptosporangiaceae</taxon>
        <taxon>Streptosporangium</taxon>
    </lineage>
</organism>
<keyword evidence="3" id="KW-1185">Reference proteome</keyword>